<evidence type="ECO:0000313" key="11">
    <source>
        <dbReference type="Proteomes" id="UP001160148"/>
    </source>
</evidence>
<evidence type="ECO:0000256" key="1">
    <source>
        <dbReference type="ARBA" id="ARBA00004567"/>
    </source>
</evidence>
<gene>
    <name evidence="10" type="ORF">MEUPH1_LOCUS2526</name>
</gene>
<dbReference type="SUPFAM" id="SSF50729">
    <property type="entry name" value="PH domain-like"/>
    <property type="match status" value="1"/>
</dbReference>
<keyword evidence="2" id="KW-0813">Transport</keyword>
<dbReference type="GO" id="GO:0015031">
    <property type="term" value="P:protein transport"/>
    <property type="evidence" value="ECO:0007669"/>
    <property type="project" value="UniProtKB-KW"/>
</dbReference>
<feature type="region of interest" description="Disordered" evidence="8">
    <location>
        <begin position="267"/>
        <end position="286"/>
    </location>
</feature>
<evidence type="ECO:0000256" key="2">
    <source>
        <dbReference type="ARBA" id="ARBA00022448"/>
    </source>
</evidence>
<dbReference type="PROSITE" id="PS50196">
    <property type="entry name" value="RANBD1"/>
    <property type="match status" value="1"/>
</dbReference>
<name>A0AAV0VMU6_9HEMI</name>
<proteinExistence type="predicted"/>
<keyword evidence="7" id="KW-0539">Nucleus</keyword>
<evidence type="ECO:0000256" key="8">
    <source>
        <dbReference type="SAM" id="MobiDB-lite"/>
    </source>
</evidence>
<evidence type="ECO:0000256" key="6">
    <source>
        <dbReference type="ARBA" id="ARBA00023132"/>
    </source>
</evidence>
<evidence type="ECO:0000256" key="7">
    <source>
        <dbReference type="ARBA" id="ARBA00023242"/>
    </source>
</evidence>
<comment type="caution">
    <text evidence="10">The sequence shown here is derived from an EMBL/GenBank/DDBJ whole genome shotgun (WGS) entry which is preliminary data.</text>
</comment>
<comment type="subcellular location">
    <subcellularLocation>
        <location evidence="1">Nucleus</location>
        <location evidence="1">Nuclear pore complex</location>
    </subcellularLocation>
</comment>
<dbReference type="GO" id="GO:0005643">
    <property type="term" value="C:nuclear pore"/>
    <property type="evidence" value="ECO:0007669"/>
    <property type="project" value="UniProtKB-SubCell"/>
</dbReference>
<keyword evidence="11" id="KW-1185">Reference proteome</keyword>
<dbReference type="InterPro" id="IPR015007">
    <property type="entry name" value="NUP2/50/61"/>
</dbReference>
<keyword evidence="3" id="KW-0509">mRNA transport</keyword>
<dbReference type="GO" id="GO:0051028">
    <property type="term" value="P:mRNA transport"/>
    <property type="evidence" value="ECO:0007669"/>
    <property type="project" value="UniProtKB-KW"/>
</dbReference>
<dbReference type="Pfam" id="PF00638">
    <property type="entry name" value="Ran_BP1"/>
    <property type="match status" value="1"/>
</dbReference>
<dbReference type="Gene3D" id="2.30.29.30">
    <property type="entry name" value="Pleckstrin-homology domain (PH domain)/Phosphotyrosine-binding domain (PTB)"/>
    <property type="match status" value="1"/>
</dbReference>
<dbReference type="SMART" id="SM00160">
    <property type="entry name" value="RanBD"/>
    <property type="match status" value="1"/>
</dbReference>
<keyword evidence="5" id="KW-0811">Translocation</keyword>
<evidence type="ECO:0000313" key="10">
    <source>
        <dbReference type="EMBL" id="CAI6345524.1"/>
    </source>
</evidence>
<dbReference type="InterPro" id="IPR000156">
    <property type="entry name" value="Ran_bind_dom"/>
</dbReference>
<dbReference type="Pfam" id="PF08911">
    <property type="entry name" value="NUP50"/>
    <property type="match status" value="1"/>
</dbReference>
<feature type="compositionally biased region" description="Polar residues" evidence="8">
    <location>
        <begin position="384"/>
        <end position="396"/>
    </location>
</feature>
<feature type="region of interest" description="Disordered" evidence="8">
    <location>
        <begin position="83"/>
        <end position="102"/>
    </location>
</feature>
<evidence type="ECO:0000256" key="5">
    <source>
        <dbReference type="ARBA" id="ARBA00023010"/>
    </source>
</evidence>
<evidence type="ECO:0000256" key="3">
    <source>
        <dbReference type="ARBA" id="ARBA00022816"/>
    </source>
</evidence>
<organism evidence="10 11">
    <name type="scientific">Macrosiphum euphorbiae</name>
    <name type="common">potato aphid</name>
    <dbReference type="NCBI Taxonomy" id="13131"/>
    <lineage>
        <taxon>Eukaryota</taxon>
        <taxon>Metazoa</taxon>
        <taxon>Ecdysozoa</taxon>
        <taxon>Arthropoda</taxon>
        <taxon>Hexapoda</taxon>
        <taxon>Insecta</taxon>
        <taxon>Pterygota</taxon>
        <taxon>Neoptera</taxon>
        <taxon>Paraneoptera</taxon>
        <taxon>Hemiptera</taxon>
        <taxon>Sternorrhyncha</taxon>
        <taxon>Aphidomorpha</taxon>
        <taxon>Aphidoidea</taxon>
        <taxon>Aphididae</taxon>
        <taxon>Macrosiphini</taxon>
        <taxon>Macrosiphum</taxon>
    </lineage>
</organism>
<feature type="region of interest" description="Disordered" evidence="8">
    <location>
        <begin position="384"/>
        <end position="407"/>
    </location>
</feature>
<dbReference type="Proteomes" id="UP001160148">
    <property type="component" value="Unassembled WGS sequence"/>
</dbReference>
<dbReference type="EMBL" id="CARXXK010000001">
    <property type="protein sequence ID" value="CAI6345524.1"/>
    <property type="molecule type" value="Genomic_DNA"/>
</dbReference>
<reference evidence="10 11" key="1">
    <citation type="submission" date="2023-01" db="EMBL/GenBank/DDBJ databases">
        <authorList>
            <person name="Whitehead M."/>
        </authorList>
    </citation>
    <scope>NUCLEOTIDE SEQUENCE [LARGE SCALE GENOMIC DNA]</scope>
</reference>
<feature type="compositionally biased region" description="Polar residues" evidence="8">
    <location>
        <begin position="275"/>
        <end position="286"/>
    </location>
</feature>
<keyword evidence="4" id="KW-0653">Protein transport</keyword>
<dbReference type="CDD" id="cd13170">
    <property type="entry name" value="RanBD_NUP50"/>
    <property type="match status" value="1"/>
</dbReference>
<sequence length="525" mass="58680">MSKRRAGNELTKDNWDEEEEKVDPGIFKVADESVLKNRVLKRAKRTLQRDESGELKPIFSGFSGFNNLSSNLNSKQAFSFLSKSNDTPSESGNHPSASTINSLTTSSSLTFSESNSSKSSIPPIVNHIKVMKLNEAFVKFITNAVQKNPYCVLTPSLKDYEKQISKFVDITSFKTNTPDTSMASTKGSPQISVMESKITRTKNSDEIKNNSVNVQRSETSFTNPIGNISSSNDQLFSFGNKIQDTNDQVSSTNDLKLDMTVTEHTEKKDVETKLQPFSSEESKNTLTGTNGFKLGDFKFNNQSLSSSFTSKSPDFKLNDEKTLQFSSNDKKKSSSEKPIVCKTLNTKPPFNFGSTLPLFSFKSTEQNNSKPFFSFGSKLPTSTFSPKNLETPQEPQNPIDEDEDQPPVVNYTPIKENDAVFESKSKLFCFKNGKYEELGVGQLYLKPVDDKKMQLIMRNDSALGTIMANTLLNESVNFTKRNAKNVQLTCVLDPTKSTKPQTVLFKFKDSQITDSFENELTKLKK</sequence>
<feature type="domain" description="RanBD1" evidence="9">
    <location>
        <begin position="394"/>
        <end position="525"/>
    </location>
</feature>
<accession>A0AAV0VMU6</accession>
<evidence type="ECO:0000256" key="4">
    <source>
        <dbReference type="ARBA" id="ARBA00022927"/>
    </source>
</evidence>
<dbReference type="InterPro" id="IPR011993">
    <property type="entry name" value="PH-like_dom_sf"/>
</dbReference>
<dbReference type="AlphaFoldDB" id="A0AAV0VMU6"/>
<keyword evidence="6" id="KW-0906">Nuclear pore complex</keyword>
<evidence type="ECO:0000259" key="9">
    <source>
        <dbReference type="PROSITE" id="PS50196"/>
    </source>
</evidence>
<protein>
    <recommendedName>
        <fullName evidence="9">RanBD1 domain-containing protein</fullName>
    </recommendedName>
</protein>
<feature type="compositionally biased region" description="Polar residues" evidence="8">
    <location>
        <begin position="83"/>
        <end position="95"/>
    </location>
</feature>